<dbReference type="PANTHER" id="PTHR30146">
    <property type="entry name" value="LACI-RELATED TRANSCRIPTIONAL REPRESSOR"/>
    <property type="match status" value="1"/>
</dbReference>
<dbReference type="PROSITE" id="PS50932">
    <property type="entry name" value="HTH_LACI_2"/>
    <property type="match status" value="1"/>
</dbReference>
<dbReference type="CDD" id="cd06267">
    <property type="entry name" value="PBP1_LacI_sugar_binding-like"/>
    <property type="match status" value="1"/>
</dbReference>
<evidence type="ECO:0000256" key="1">
    <source>
        <dbReference type="ARBA" id="ARBA00023015"/>
    </source>
</evidence>
<reference evidence="5 6" key="1">
    <citation type="journal article" date="2010" name="Stand. Genomic Sci.">
        <title>Complete genome sequence of Spirochaeta smaragdinae type strain (SEBR 4228).</title>
        <authorList>
            <person name="Mavromatis K."/>
            <person name="Yasawong M."/>
            <person name="Chertkov O."/>
            <person name="Lapidus A."/>
            <person name="Lucas S."/>
            <person name="Nolan M."/>
            <person name="Del Rio T.G."/>
            <person name="Tice H."/>
            <person name="Cheng J.F."/>
            <person name="Pitluck S."/>
            <person name="Liolios K."/>
            <person name="Ivanova N."/>
            <person name="Tapia R."/>
            <person name="Han C."/>
            <person name="Bruce D."/>
            <person name="Goodwin L."/>
            <person name="Pati A."/>
            <person name="Chen A."/>
            <person name="Palaniappan K."/>
            <person name="Land M."/>
            <person name="Hauser L."/>
            <person name="Chang Y.J."/>
            <person name="Jeffries C.D."/>
            <person name="Detter J.C."/>
            <person name="Rohde M."/>
            <person name="Brambilla E."/>
            <person name="Spring S."/>
            <person name="Goker M."/>
            <person name="Sikorski J."/>
            <person name="Woyke T."/>
            <person name="Bristow J."/>
            <person name="Eisen J.A."/>
            <person name="Markowitz V."/>
            <person name="Hugenholtz P."/>
            <person name="Klenk H.P."/>
            <person name="Kyrpides N.C."/>
        </authorList>
    </citation>
    <scope>NUCLEOTIDE SEQUENCE [LARGE SCALE GENOMIC DNA]</scope>
    <source>
        <strain evidence="6">DSM 11293 / JCM 15392 / SEBR 4228</strain>
    </source>
</reference>
<dbReference type="PROSITE" id="PS00356">
    <property type="entry name" value="HTH_LACI_1"/>
    <property type="match status" value="1"/>
</dbReference>
<evidence type="ECO:0000259" key="4">
    <source>
        <dbReference type="PROSITE" id="PS50932"/>
    </source>
</evidence>
<dbReference type="PANTHER" id="PTHR30146:SF24">
    <property type="entry name" value="XYLOSE OPERON REGULATORY PROTEIN"/>
    <property type="match status" value="1"/>
</dbReference>
<accession>E1RCG4</accession>
<dbReference type="HOGENOM" id="CLU_037628_6_1_12"/>
<dbReference type="GO" id="GO:0003700">
    <property type="term" value="F:DNA-binding transcription factor activity"/>
    <property type="evidence" value="ECO:0007669"/>
    <property type="project" value="TreeGrafter"/>
</dbReference>
<keyword evidence="3" id="KW-0804">Transcription</keyword>
<dbReference type="Pfam" id="PF00356">
    <property type="entry name" value="LacI"/>
    <property type="match status" value="1"/>
</dbReference>
<organism evidence="5 6">
    <name type="scientific">Sediminispirochaeta smaragdinae (strain DSM 11293 / JCM 15392 / SEBR 4228)</name>
    <name type="common">Spirochaeta smaragdinae</name>
    <dbReference type="NCBI Taxonomy" id="573413"/>
    <lineage>
        <taxon>Bacteria</taxon>
        <taxon>Pseudomonadati</taxon>
        <taxon>Spirochaetota</taxon>
        <taxon>Spirochaetia</taxon>
        <taxon>Spirochaetales</taxon>
        <taxon>Spirochaetaceae</taxon>
        <taxon>Sediminispirochaeta</taxon>
    </lineage>
</organism>
<dbReference type="GO" id="GO:0000976">
    <property type="term" value="F:transcription cis-regulatory region binding"/>
    <property type="evidence" value="ECO:0007669"/>
    <property type="project" value="TreeGrafter"/>
</dbReference>
<dbReference type="Gene3D" id="3.40.50.2300">
    <property type="match status" value="2"/>
</dbReference>
<dbReference type="eggNOG" id="COG1609">
    <property type="taxonomic scope" value="Bacteria"/>
</dbReference>
<protein>
    <submittedName>
        <fullName evidence="5">Transcriptional regulator, LacI family</fullName>
    </submittedName>
</protein>
<dbReference type="PRINTS" id="PR00036">
    <property type="entry name" value="HTHLACI"/>
</dbReference>
<feature type="domain" description="HTH lacI-type" evidence="4">
    <location>
        <begin position="5"/>
        <end position="59"/>
    </location>
</feature>
<dbReference type="EMBL" id="CP002116">
    <property type="protein sequence ID" value="ADK80044.1"/>
    <property type="molecule type" value="Genomic_DNA"/>
</dbReference>
<dbReference type="CDD" id="cd01392">
    <property type="entry name" value="HTH_LacI"/>
    <property type="match status" value="1"/>
</dbReference>
<gene>
    <name evidence="5" type="ordered locus">Spirs_0910</name>
</gene>
<name>E1RCG4_SEDSS</name>
<dbReference type="KEGG" id="ssm:Spirs_0910"/>
<dbReference type="STRING" id="573413.Spirs_0910"/>
<evidence type="ECO:0000313" key="6">
    <source>
        <dbReference type="Proteomes" id="UP000002318"/>
    </source>
</evidence>
<proteinExistence type="predicted"/>
<evidence type="ECO:0000256" key="2">
    <source>
        <dbReference type="ARBA" id="ARBA00023125"/>
    </source>
</evidence>
<dbReference type="InterPro" id="IPR000843">
    <property type="entry name" value="HTH_LacI"/>
</dbReference>
<dbReference type="InterPro" id="IPR028082">
    <property type="entry name" value="Peripla_BP_I"/>
</dbReference>
<dbReference type="Proteomes" id="UP000002318">
    <property type="component" value="Chromosome"/>
</dbReference>
<dbReference type="Pfam" id="PF13377">
    <property type="entry name" value="Peripla_BP_3"/>
    <property type="match status" value="1"/>
</dbReference>
<dbReference type="InterPro" id="IPR010982">
    <property type="entry name" value="Lambda_DNA-bd_dom_sf"/>
</dbReference>
<dbReference type="OrthoDB" id="305766at2"/>
<dbReference type="Gene3D" id="1.10.260.40">
    <property type="entry name" value="lambda repressor-like DNA-binding domains"/>
    <property type="match status" value="1"/>
</dbReference>
<evidence type="ECO:0000313" key="5">
    <source>
        <dbReference type="EMBL" id="ADK80044.1"/>
    </source>
</evidence>
<keyword evidence="6" id="KW-1185">Reference proteome</keyword>
<dbReference type="SMART" id="SM00354">
    <property type="entry name" value="HTH_LACI"/>
    <property type="match status" value="1"/>
</dbReference>
<dbReference type="SUPFAM" id="SSF53822">
    <property type="entry name" value="Periplasmic binding protein-like I"/>
    <property type="match status" value="1"/>
</dbReference>
<dbReference type="InterPro" id="IPR046335">
    <property type="entry name" value="LacI/GalR-like_sensor"/>
</dbReference>
<evidence type="ECO:0000256" key="3">
    <source>
        <dbReference type="ARBA" id="ARBA00023163"/>
    </source>
</evidence>
<keyword evidence="1" id="KW-0805">Transcription regulation</keyword>
<keyword evidence="2" id="KW-0238">DNA-binding</keyword>
<dbReference type="AlphaFoldDB" id="E1RCG4"/>
<dbReference type="RefSeq" id="WP_013253508.1">
    <property type="nucleotide sequence ID" value="NC_014364.1"/>
</dbReference>
<dbReference type="SUPFAM" id="SSF47413">
    <property type="entry name" value="lambda repressor-like DNA-binding domains"/>
    <property type="match status" value="1"/>
</dbReference>
<sequence length="333" mass="36739">MKNDSTIYDVAREAGVSIATVSRVMNHPERVAPVTRSRILSVMTRLDFSPSSEAVARARIGLKRVGVVAPFAWSYSFVQRIRGLSSHLSPREYEITTYSVENRSQLDSVFAMLSAGERVDGVVVMALPVDKEALMLFRRRGMPLVSLETRIKYVCSILSDNQEGGRIAAEYLLGKGFRHPAFLGEGGHPDYVVDSARSRFQAFSERLGAEGIEIPEEHMCFHYTGADYARGAARKLISGKFLPDVVFAASDYEALILYRIARNAGLQVPGNLAILGYDNIEAAEFIGLSTVDQQLDESGRLAAEMIELAFRGSFGQIPEVIRLPVTLIERDTA</sequence>